<dbReference type="EMBL" id="JABBKX010000002">
    <property type="protein sequence ID" value="NMJ40702.1"/>
    <property type="molecule type" value="Genomic_DNA"/>
</dbReference>
<dbReference type="PANTHER" id="PTHR48228:SF5">
    <property type="entry name" value="ALPHA-METHYLACYL-COA RACEMASE"/>
    <property type="match status" value="1"/>
</dbReference>
<dbReference type="Proteomes" id="UP000548582">
    <property type="component" value="Unassembled WGS sequence"/>
</dbReference>
<dbReference type="SUPFAM" id="SSF89796">
    <property type="entry name" value="CoA-transferase family III (CaiB/BaiF)"/>
    <property type="match status" value="1"/>
</dbReference>
<gene>
    <name evidence="2" type="ORF">GWK16_05585</name>
</gene>
<comment type="caution">
    <text evidence="2">The sequence shown here is derived from an EMBL/GenBank/DDBJ whole genome shotgun (WGS) entry which is preliminary data.</text>
</comment>
<accession>A0A848E966</accession>
<dbReference type="PANTHER" id="PTHR48228">
    <property type="entry name" value="SUCCINYL-COA--D-CITRAMALATE COA-TRANSFERASE"/>
    <property type="match status" value="1"/>
</dbReference>
<dbReference type="GO" id="GO:0016740">
    <property type="term" value="F:transferase activity"/>
    <property type="evidence" value="ECO:0007669"/>
    <property type="project" value="UniProtKB-KW"/>
</dbReference>
<evidence type="ECO:0000313" key="2">
    <source>
        <dbReference type="EMBL" id="NMJ40702.1"/>
    </source>
</evidence>
<dbReference type="Pfam" id="PF02515">
    <property type="entry name" value="CoA_transf_3"/>
    <property type="match status" value="1"/>
</dbReference>
<dbReference type="AlphaFoldDB" id="A0A848E966"/>
<feature type="region of interest" description="Disordered" evidence="1">
    <location>
        <begin position="327"/>
        <end position="351"/>
    </location>
</feature>
<reference evidence="2 3" key="1">
    <citation type="submission" date="2020-03" db="EMBL/GenBank/DDBJ databases">
        <authorList>
            <person name="Sun Q."/>
        </authorList>
    </citation>
    <scope>NUCLEOTIDE SEQUENCE [LARGE SCALE GENOMIC DNA]</scope>
    <source>
        <strain evidence="2 3">JC162</strain>
    </source>
</reference>
<feature type="compositionally biased region" description="Pro residues" evidence="1">
    <location>
        <begin position="337"/>
        <end position="346"/>
    </location>
</feature>
<dbReference type="InterPro" id="IPR044855">
    <property type="entry name" value="CoA-Trfase_III_dom3_sf"/>
</dbReference>
<dbReference type="InterPro" id="IPR023606">
    <property type="entry name" value="CoA-Trfase_III_dom_1_sf"/>
</dbReference>
<evidence type="ECO:0000313" key="3">
    <source>
        <dbReference type="Proteomes" id="UP000548582"/>
    </source>
</evidence>
<proteinExistence type="predicted"/>
<evidence type="ECO:0000256" key="1">
    <source>
        <dbReference type="SAM" id="MobiDB-lite"/>
    </source>
</evidence>
<protein>
    <submittedName>
        <fullName evidence="2">CoA transferase</fullName>
    </submittedName>
</protein>
<sequence>MKVVELAGIGPAPMCAMLLADLGATVLRIDRPEPPQLGIPRPLRHNLILRGRPCLALDLKRPECRDLALRLIEEADALIEGFRPGVTERLGLGPEDCLARNPRLVYGRMTGWGQHGPLAQAAGHDLNYIALTGALDAIGREGQPPTPPLNLVGDFGGGSMYLAVGILAAIISARATGQGQVVDAAIVDGTAHLMTGFHGLLAAGLFNAQRGTNLLDSGAPFYDCYECADGRWVSVAPIEGRFHAELLQRLGIDAADFPAQSDRARWPEARARLAAAIRTRTRDEWSALLEGTDACFAPVLSMAEAAQHPHMQARGTYLEVEGVVQPAPAPRFSRTPPDAPMPPQPADPASAAAALEGWLPAEEIAARLAAIPAAARAPG</sequence>
<keyword evidence="2" id="KW-0808">Transferase</keyword>
<organism evidence="2 3">
    <name type="scientific">Neoroseomonas marina</name>
    <dbReference type="NCBI Taxonomy" id="1232220"/>
    <lineage>
        <taxon>Bacteria</taxon>
        <taxon>Pseudomonadati</taxon>
        <taxon>Pseudomonadota</taxon>
        <taxon>Alphaproteobacteria</taxon>
        <taxon>Acetobacterales</taxon>
        <taxon>Acetobacteraceae</taxon>
        <taxon>Neoroseomonas</taxon>
    </lineage>
</organism>
<keyword evidence="3" id="KW-1185">Reference proteome</keyword>
<dbReference type="Gene3D" id="3.40.50.10540">
    <property type="entry name" value="Crotonobetainyl-coa:carnitine coa-transferase, domain 1"/>
    <property type="match status" value="1"/>
</dbReference>
<dbReference type="Gene3D" id="3.30.1540.10">
    <property type="entry name" value="formyl-coa transferase, domain 3"/>
    <property type="match status" value="1"/>
</dbReference>
<name>A0A848E966_9PROT</name>
<dbReference type="InterPro" id="IPR050509">
    <property type="entry name" value="CoA-transferase_III"/>
</dbReference>
<dbReference type="InterPro" id="IPR003673">
    <property type="entry name" value="CoA-Trfase_fam_III"/>
</dbReference>